<gene>
    <name evidence="2" type="ORF">D3H55_09925</name>
</gene>
<keyword evidence="3" id="KW-1185">Reference proteome</keyword>
<accession>A0A3A1QYW0</accession>
<name>A0A3A1QYW0_9BACI</name>
<evidence type="ECO:0000256" key="1">
    <source>
        <dbReference type="SAM" id="Phobius"/>
    </source>
</evidence>
<dbReference type="EMBL" id="QXIR01000011">
    <property type="protein sequence ID" value="RIW34290.1"/>
    <property type="molecule type" value="Genomic_DNA"/>
</dbReference>
<proteinExistence type="predicted"/>
<reference evidence="2 3" key="1">
    <citation type="submission" date="2018-09" db="EMBL/GenBank/DDBJ databases">
        <title>Bacillus saliacetes sp. nov., isolated from Thai shrimp paste (Ka-pi).</title>
        <authorList>
            <person name="Daroonpunt R."/>
            <person name="Tanasupawat S."/>
            <person name="Yiamsombut S."/>
        </authorList>
    </citation>
    <scope>NUCLEOTIDE SEQUENCE [LARGE SCALE GENOMIC DNA]</scope>
    <source>
        <strain evidence="2 3">SKP7-4</strain>
    </source>
</reference>
<dbReference type="Proteomes" id="UP000265801">
    <property type="component" value="Unassembled WGS sequence"/>
</dbReference>
<dbReference type="OrthoDB" id="2628290at2"/>
<organism evidence="2 3">
    <name type="scientific">Bacillus salacetis</name>
    <dbReference type="NCBI Taxonomy" id="2315464"/>
    <lineage>
        <taxon>Bacteria</taxon>
        <taxon>Bacillati</taxon>
        <taxon>Bacillota</taxon>
        <taxon>Bacilli</taxon>
        <taxon>Bacillales</taxon>
        <taxon>Bacillaceae</taxon>
        <taxon>Bacillus</taxon>
    </lineage>
</organism>
<sequence>MNKNRTYFSVCFLGICILLSSWLIANSLQKDSVAKAHSQDGSRYELVPVNDQNIILFDKQTGEYWRKFIEPNEGPTNWEKQPSPFASENE</sequence>
<evidence type="ECO:0000313" key="3">
    <source>
        <dbReference type="Proteomes" id="UP000265801"/>
    </source>
</evidence>
<feature type="transmembrane region" description="Helical" evidence="1">
    <location>
        <begin position="6"/>
        <end position="25"/>
    </location>
</feature>
<evidence type="ECO:0000313" key="2">
    <source>
        <dbReference type="EMBL" id="RIW34290.1"/>
    </source>
</evidence>
<keyword evidence="1" id="KW-0812">Transmembrane</keyword>
<protein>
    <submittedName>
        <fullName evidence="2">Uncharacterized protein</fullName>
    </submittedName>
</protein>
<comment type="caution">
    <text evidence="2">The sequence shown here is derived from an EMBL/GenBank/DDBJ whole genome shotgun (WGS) entry which is preliminary data.</text>
</comment>
<dbReference type="RefSeq" id="WP_119546757.1">
    <property type="nucleotide sequence ID" value="NZ_QXIR01000011.1"/>
</dbReference>
<keyword evidence="1" id="KW-1133">Transmembrane helix</keyword>
<keyword evidence="1" id="KW-0472">Membrane</keyword>
<dbReference type="AlphaFoldDB" id="A0A3A1QYW0"/>